<evidence type="ECO:0000256" key="3">
    <source>
        <dbReference type="ARBA" id="ARBA00022692"/>
    </source>
</evidence>
<dbReference type="PROSITE" id="PS50156">
    <property type="entry name" value="SSD"/>
    <property type="match status" value="1"/>
</dbReference>
<comment type="subcellular location">
    <subcellularLocation>
        <location evidence="1">Cell membrane</location>
        <topology evidence="1">Multi-pass membrane protein</topology>
    </subcellularLocation>
</comment>
<keyword evidence="5 6" id="KW-0472">Membrane</keyword>
<feature type="transmembrane region" description="Helical" evidence="6">
    <location>
        <begin position="234"/>
        <end position="252"/>
    </location>
</feature>
<evidence type="ECO:0000313" key="8">
    <source>
        <dbReference type="EMBL" id="THG31839.1"/>
    </source>
</evidence>
<protein>
    <submittedName>
        <fullName evidence="8">MMPL family transporter</fullName>
    </submittedName>
</protein>
<keyword evidence="9" id="KW-1185">Reference proteome</keyword>
<evidence type="ECO:0000256" key="1">
    <source>
        <dbReference type="ARBA" id="ARBA00004651"/>
    </source>
</evidence>
<dbReference type="InterPro" id="IPR000731">
    <property type="entry name" value="SSD"/>
</dbReference>
<dbReference type="RefSeq" id="WP_136426959.1">
    <property type="nucleotide sequence ID" value="NZ_SSSM01000003.1"/>
</dbReference>
<feature type="transmembrane region" description="Helical" evidence="6">
    <location>
        <begin position="207"/>
        <end position="228"/>
    </location>
</feature>
<dbReference type="AlphaFoldDB" id="A0A4S4FN25"/>
<evidence type="ECO:0000259" key="7">
    <source>
        <dbReference type="PROSITE" id="PS50156"/>
    </source>
</evidence>
<dbReference type="Pfam" id="PF03176">
    <property type="entry name" value="MMPL"/>
    <property type="match status" value="2"/>
</dbReference>
<feature type="transmembrane region" description="Helical" evidence="6">
    <location>
        <begin position="273"/>
        <end position="303"/>
    </location>
</feature>
<keyword evidence="3 6" id="KW-0812">Transmembrane</keyword>
<feature type="transmembrane region" description="Helical" evidence="6">
    <location>
        <begin position="309"/>
        <end position="331"/>
    </location>
</feature>
<evidence type="ECO:0000256" key="4">
    <source>
        <dbReference type="ARBA" id="ARBA00022989"/>
    </source>
</evidence>
<evidence type="ECO:0000313" key="9">
    <source>
        <dbReference type="Proteomes" id="UP000309133"/>
    </source>
</evidence>
<feature type="transmembrane region" description="Helical" evidence="6">
    <location>
        <begin position="670"/>
        <end position="689"/>
    </location>
</feature>
<accession>A0A4S4FN25</accession>
<dbReference type="PANTHER" id="PTHR33406:SF13">
    <property type="entry name" value="MEMBRANE PROTEIN YDFJ"/>
    <property type="match status" value="1"/>
</dbReference>
<gene>
    <name evidence="8" type="ORF">E6C64_07255</name>
</gene>
<evidence type="ECO:0000256" key="5">
    <source>
        <dbReference type="ARBA" id="ARBA00023136"/>
    </source>
</evidence>
<keyword evidence="2" id="KW-1003">Cell membrane</keyword>
<feature type="transmembrane region" description="Helical" evidence="6">
    <location>
        <begin position="560"/>
        <end position="581"/>
    </location>
</feature>
<dbReference type="PANTHER" id="PTHR33406">
    <property type="entry name" value="MEMBRANE PROTEIN MJ1562-RELATED"/>
    <property type="match status" value="1"/>
</dbReference>
<dbReference type="GO" id="GO:0005886">
    <property type="term" value="C:plasma membrane"/>
    <property type="evidence" value="ECO:0007669"/>
    <property type="project" value="UniProtKB-SubCell"/>
</dbReference>
<comment type="caution">
    <text evidence="8">The sequence shown here is derived from an EMBL/GenBank/DDBJ whole genome shotgun (WGS) entry which is preliminary data.</text>
</comment>
<feature type="transmembrane region" description="Helical" evidence="6">
    <location>
        <begin position="601"/>
        <end position="624"/>
    </location>
</feature>
<feature type="transmembrane region" description="Helical" evidence="6">
    <location>
        <begin position="378"/>
        <end position="402"/>
    </location>
</feature>
<feature type="transmembrane region" description="Helical" evidence="6">
    <location>
        <begin position="181"/>
        <end position="200"/>
    </location>
</feature>
<evidence type="ECO:0000256" key="2">
    <source>
        <dbReference type="ARBA" id="ARBA00022475"/>
    </source>
</evidence>
<keyword evidence="4 6" id="KW-1133">Transmembrane helix</keyword>
<dbReference type="Gene3D" id="1.20.1640.10">
    <property type="entry name" value="Multidrug efflux transporter AcrB transmembrane domain"/>
    <property type="match status" value="2"/>
</dbReference>
<feature type="transmembrane region" description="Helical" evidence="6">
    <location>
        <begin position="645"/>
        <end position="664"/>
    </location>
</feature>
<dbReference type="InterPro" id="IPR050545">
    <property type="entry name" value="Mycobact_MmpL"/>
</dbReference>
<feature type="domain" description="SSD" evidence="7">
    <location>
        <begin position="217"/>
        <end position="330"/>
    </location>
</feature>
<name>A0A4S4FN25_9MICO</name>
<feature type="transmembrane region" description="Helical" evidence="6">
    <location>
        <begin position="533"/>
        <end position="553"/>
    </location>
</feature>
<proteinExistence type="predicted"/>
<dbReference type="SUPFAM" id="SSF82866">
    <property type="entry name" value="Multidrug efflux transporter AcrB transmembrane domain"/>
    <property type="match status" value="2"/>
</dbReference>
<evidence type="ECO:0000256" key="6">
    <source>
        <dbReference type="SAM" id="Phobius"/>
    </source>
</evidence>
<dbReference type="Proteomes" id="UP000309133">
    <property type="component" value="Unassembled WGS sequence"/>
</dbReference>
<dbReference type="EMBL" id="SSSM01000003">
    <property type="protein sequence ID" value="THG31839.1"/>
    <property type="molecule type" value="Genomic_DNA"/>
</dbReference>
<dbReference type="InterPro" id="IPR004869">
    <property type="entry name" value="MMPL_dom"/>
</dbReference>
<sequence length="960" mass="99776">MATVLYRLGLWTYARPWRVIVAWVLLLAAIGGAALGLGGTLKNAFSIPRTESQEALDRLEQVFPQTAGASIQIVFQAPEGDSVQDEPYTTAITDTIAAVTEVDGVAAATDPFSEYATDAISEDGRVGIGQVTLTDQQDDVSDETIAAIEATALIGRDAGMQVEFAGSVLQDTAVGVSPIEGLGVIFAGIVLVFTFGSFLAAGMPLAVALLAVGISSLGVLAAAAFAPVSSATPLLGLMVGLAVGIDYSLFIISRHRNQLATGSDPRESAGTAVATAGSAVVFAGVTVIIALLGLLIVGIPFLAVMGVSAAVAVALAVLAAITLLPALLGLAKGRLTPKTGSRAHRRALAVLAEGTPEEKNFRPTMGARWVRLVTRIPLIPIVLVIGLLGAFIVPALSLQLALPDNGGEPTSTTQRKAYDIVADEFGAGRNGPLVVLVDITQTTDIFDDLDAIAAELEDLDDVAAVGPGVPNETVDTAIIQVIPEEGPSDPSTTALVERIRALAPSIADQYGTPIQVTGATAVAADISSTLGGALVPFAAIVVGLSVILLMMVFRSLFVPITAALGFVLSVVAAFGAVVLVFQDGYGASLFGATPGPILSFMPILLIAIVFGLAMDYQVFLVSGMREVYVHTRDARSAVTQGFTHAARVVTAAALIMFFVFFSFVPEGIALLKPIALGLAVGVVVDAFLVRMTLIPALMALAGPAAWYLPKWLERILPNVDIEGESLTEHRDGAEWASGQSGMVLSTEGLQTQASLSPVDITLISGAMALLVGEIPERRSLLATLAGRQHPIGGHAQVLGYALPTEAGAVSRRVALLEVEPHLAEEMTVGELLREQIEFASPWYRLGGRRGAVGHYVDRVNRALAGENCPPIDERELFSLLPLEARAGVAVALGMAGGASVLALDLVDAEGEQLSRVLRLIDTIAPSQTTLLIGTGLNVPISLRSGRPALPVRLSRKAVLS</sequence>
<reference evidence="8 9" key="1">
    <citation type="submission" date="2019-04" db="EMBL/GenBank/DDBJ databases">
        <authorList>
            <person name="Jiang L."/>
        </authorList>
    </citation>
    <scope>NUCLEOTIDE SEQUENCE [LARGE SCALE GENOMIC DNA]</scope>
    <source>
        <strain evidence="8 9">YIM 131853</strain>
    </source>
</reference>
<organism evidence="8 9">
    <name type="scientific">Naasia lichenicola</name>
    <dbReference type="NCBI Taxonomy" id="2565933"/>
    <lineage>
        <taxon>Bacteria</taxon>
        <taxon>Bacillati</taxon>
        <taxon>Actinomycetota</taxon>
        <taxon>Actinomycetes</taxon>
        <taxon>Micrococcales</taxon>
        <taxon>Microbacteriaceae</taxon>
        <taxon>Naasia</taxon>
    </lineage>
</organism>
<dbReference type="OrthoDB" id="7051771at2"/>